<comment type="caution">
    <text evidence="1">The sequence shown here is derived from an EMBL/GenBank/DDBJ whole genome shotgun (WGS) entry which is preliminary data.</text>
</comment>
<keyword evidence="2" id="KW-1185">Reference proteome</keyword>
<dbReference type="Proteomes" id="UP000821865">
    <property type="component" value="Chromosome 1"/>
</dbReference>
<organism evidence="1 2">
    <name type="scientific">Dermacentor silvarum</name>
    <name type="common">Tick</name>
    <dbReference type="NCBI Taxonomy" id="543639"/>
    <lineage>
        <taxon>Eukaryota</taxon>
        <taxon>Metazoa</taxon>
        <taxon>Ecdysozoa</taxon>
        <taxon>Arthropoda</taxon>
        <taxon>Chelicerata</taxon>
        <taxon>Arachnida</taxon>
        <taxon>Acari</taxon>
        <taxon>Parasitiformes</taxon>
        <taxon>Ixodida</taxon>
        <taxon>Ixodoidea</taxon>
        <taxon>Ixodidae</taxon>
        <taxon>Rhipicephalinae</taxon>
        <taxon>Dermacentor</taxon>
    </lineage>
</organism>
<sequence length="608" mass="69259">MQRLLRRRKCLRSQLDDILKEAEGILREQQEPATSQVSVLHDRIDALYLQTAKTDENILNETPDDLIESETLDASKYGDKVVAVTSKLRFELQDIHMSQASRQTSSPTSVSVKSRLPQLELMKFDGNRKQWHRFSTQFSTAVHNKEELSTADQFNYLSTLLSGAAASAISGLQATEECYQDVIDILKKRFGDESMIVQEHLQSLLDLRPVSSSSNITQLRDVYDQVQVHVRSLKAIGTSPSTYCSMLREIRLRVLPSDLVLKFHELYKPTKASTVVSTNEAEVDSEHRMTKAEKELQSLLEYFDHKLQCREAVTPYASATTPEVVQKNRETSRTVQHRNVSSTAALQNVLEKPDLCLFCKSSRHSAEVCDNKEVNLNNKKQIVTKAGRCFRCLKQGSIVHCSSVIVLRTCVEEDTVSEVLSRFWDLESLGVRADEESLLDSELTLQEFEKNVTKRDGRYQVRLPLKKTVDLADNFSVATKRLGNLMRKLSKDQSLLERYDKTIRGYLGEGSAERVSYSSSTSKFRIYYMPHRAVIKEDRTTTKIRIVFEATSHERGAKSLNEHLESGPSLNPDVAALLLHFWRYKVAMTADVEKAFLQIRLHEDRDSL</sequence>
<accession>A0ACB8E400</accession>
<protein>
    <submittedName>
        <fullName evidence="1">Uncharacterized protein</fullName>
    </submittedName>
</protein>
<dbReference type="EMBL" id="CM023470">
    <property type="protein sequence ID" value="KAH7981281.1"/>
    <property type="molecule type" value="Genomic_DNA"/>
</dbReference>
<name>A0ACB8E400_DERSI</name>
<proteinExistence type="predicted"/>
<gene>
    <name evidence="1" type="ORF">HPB49_022893</name>
</gene>
<reference evidence="1" key="1">
    <citation type="submission" date="2020-05" db="EMBL/GenBank/DDBJ databases">
        <title>Large-scale comparative analyses of tick genomes elucidate their genetic diversity and vector capacities.</title>
        <authorList>
            <person name="Jia N."/>
            <person name="Wang J."/>
            <person name="Shi W."/>
            <person name="Du L."/>
            <person name="Sun Y."/>
            <person name="Zhan W."/>
            <person name="Jiang J."/>
            <person name="Wang Q."/>
            <person name="Zhang B."/>
            <person name="Ji P."/>
            <person name="Sakyi L.B."/>
            <person name="Cui X."/>
            <person name="Yuan T."/>
            <person name="Jiang B."/>
            <person name="Yang W."/>
            <person name="Lam T.T.-Y."/>
            <person name="Chang Q."/>
            <person name="Ding S."/>
            <person name="Wang X."/>
            <person name="Zhu J."/>
            <person name="Ruan X."/>
            <person name="Zhao L."/>
            <person name="Wei J."/>
            <person name="Que T."/>
            <person name="Du C."/>
            <person name="Cheng J."/>
            <person name="Dai P."/>
            <person name="Han X."/>
            <person name="Huang E."/>
            <person name="Gao Y."/>
            <person name="Liu J."/>
            <person name="Shao H."/>
            <person name="Ye R."/>
            <person name="Li L."/>
            <person name="Wei W."/>
            <person name="Wang X."/>
            <person name="Wang C."/>
            <person name="Yang T."/>
            <person name="Huo Q."/>
            <person name="Li W."/>
            <person name="Guo W."/>
            <person name="Chen H."/>
            <person name="Zhou L."/>
            <person name="Ni X."/>
            <person name="Tian J."/>
            <person name="Zhou Y."/>
            <person name="Sheng Y."/>
            <person name="Liu T."/>
            <person name="Pan Y."/>
            <person name="Xia L."/>
            <person name="Li J."/>
            <person name="Zhao F."/>
            <person name="Cao W."/>
        </authorList>
    </citation>
    <scope>NUCLEOTIDE SEQUENCE</scope>
    <source>
        <strain evidence="1">Dsil-2018</strain>
    </source>
</reference>
<evidence type="ECO:0000313" key="2">
    <source>
        <dbReference type="Proteomes" id="UP000821865"/>
    </source>
</evidence>
<evidence type="ECO:0000313" key="1">
    <source>
        <dbReference type="EMBL" id="KAH7981281.1"/>
    </source>
</evidence>